<evidence type="ECO:0000313" key="3">
    <source>
        <dbReference type="Proteomes" id="UP001153076"/>
    </source>
</evidence>
<dbReference type="AlphaFoldDB" id="A0A9Q1K3H6"/>
<feature type="transmembrane region" description="Helical" evidence="1">
    <location>
        <begin position="148"/>
        <end position="167"/>
    </location>
</feature>
<keyword evidence="1" id="KW-1133">Transmembrane helix</keyword>
<evidence type="ECO:0000256" key="1">
    <source>
        <dbReference type="SAM" id="Phobius"/>
    </source>
</evidence>
<keyword evidence="1" id="KW-0812">Transmembrane</keyword>
<accession>A0A9Q1K3H6</accession>
<dbReference type="EMBL" id="JAKOGI010000388">
    <property type="protein sequence ID" value="KAJ8435775.1"/>
    <property type="molecule type" value="Genomic_DNA"/>
</dbReference>
<protein>
    <submittedName>
        <fullName evidence="2">Uncharacterized protein</fullName>
    </submittedName>
</protein>
<organism evidence="2 3">
    <name type="scientific">Carnegiea gigantea</name>
    <dbReference type="NCBI Taxonomy" id="171969"/>
    <lineage>
        <taxon>Eukaryota</taxon>
        <taxon>Viridiplantae</taxon>
        <taxon>Streptophyta</taxon>
        <taxon>Embryophyta</taxon>
        <taxon>Tracheophyta</taxon>
        <taxon>Spermatophyta</taxon>
        <taxon>Magnoliopsida</taxon>
        <taxon>eudicotyledons</taxon>
        <taxon>Gunneridae</taxon>
        <taxon>Pentapetalae</taxon>
        <taxon>Caryophyllales</taxon>
        <taxon>Cactineae</taxon>
        <taxon>Cactaceae</taxon>
        <taxon>Cactoideae</taxon>
        <taxon>Echinocereeae</taxon>
        <taxon>Carnegiea</taxon>
    </lineage>
</organism>
<gene>
    <name evidence="2" type="ORF">Cgig2_019194</name>
</gene>
<comment type="caution">
    <text evidence="2">The sequence shown here is derived from an EMBL/GenBank/DDBJ whole genome shotgun (WGS) entry which is preliminary data.</text>
</comment>
<evidence type="ECO:0000313" key="2">
    <source>
        <dbReference type="EMBL" id="KAJ8435775.1"/>
    </source>
</evidence>
<dbReference type="Proteomes" id="UP001153076">
    <property type="component" value="Unassembled WGS sequence"/>
</dbReference>
<proteinExistence type="predicted"/>
<name>A0A9Q1K3H6_9CARY</name>
<reference evidence="2" key="1">
    <citation type="submission" date="2022-04" db="EMBL/GenBank/DDBJ databases">
        <title>Carnegiea gigantea Genome sequencing and assembly v2.</title>
        <authorList>
            <person name="Copetti D."/>
            <person name="Sanderson M.J."/>
            <person name="Burquez A."/>
            <person name="Wojciechowski M.F."/>
        </authorList>
    </citation>
    <scope>NUCLEOTIDE SEQUENCE</scope>
    <source>
        <strain evidence="2">SGP5-SGP5p</strain>
        <tissue evidence="2">Aerial part</tissue>
    </source>
</reference>
<keyword evidence="3" id="KW-1185">Reference proteome</keyword>
<sequence>MNLCYFPALFSLKDDIFFFTDSFWGRSIDNRFDNNEQSTAGGSYDRIGGIGASTSLKRVRKTTAELTSDALIRVMPKKSKSRTPILSQDLYESEGLLMEIDVIEKHFALPKGVVLVDSEPNIVAVEVQVVNHDMKNVLTRGIMSSTHYINTPLLLVLLFVVLYFLCWTTKVNDIMLLHYF</sequence>
<keyword evidence="1" id="KW-0472">Membrane</keyword>